<evidence type="ECO:0000256" key="1">
    <source>
        <dbReference type="SAM" id="MobiDB-lite"/>
    </source>
</evidence>
<proteinExistence type="predicted"/>
<protein>
    <submittedName>
        <fullName evidence="2">Uncharacterized protein</fullName>
    </submittedName>
</protein>
<reference evidence="2" key="1">
    <citation type="submission" date="2019-03" db="EMBL/GenBank/DDBJ databases">
        <title>WGS assembly of Setaria viridis.</title>
        <authorList>
            <person name="Huang P."/>
            <person name="Jenkins J."/>
            <person name="Grimwood J."/>
            <person name="Barry K."/>
            <person name="Healey A."/>
            <person name="Mamidi S."/>
            <person name="Sreedasyam A."/>
            <person name="Shu S."/>
            <person name="Feldman M."/>
            <person name="Wu J."/>
            <person name="Yu Y."/>
            <person name="Chen C."/>
            <person name="Johnson J."/>
            <person name="Rokhsar D."/>
            <person name="Baxter I."/>
            <person name="Schmutz J."/>
            <person name="Brutnell T."/>
            <person name="Kellogg E."/>
        </authorList>
    </citation>
    <scope>NUCLEOTIDE SEQUENCE [LARGE SCALE GENOMIC DNA]</scope>
</reference>
<feature type="compositionally biased region" description="Pro residues" evidence="1">
    <location>
        <begin position="91"/>
        <end position="102"/>
    </location>
</feature>
<organism evidence="2 3">
    <name type="scientific">Setaria viridis</name>
    <name type="common">Green bristlegrass</name>
    <name type="synonym">Setaria italica subsp. viridis</name>
    <dbReference type="NCBI Taxonomy" id="4556"/>
    <lineage>
        <taxon>Eukaryota</taxon>
        <taxon>Viridiplantae</taxon>
        <taxon>Streptophyta</taxon>
        <taxon>Embryophyta</taxon>
        <taxon>Tracheophyta</taxon>
        <taxon>Spermatophyta</taxon>
        <taxon>Magnoliopsida</taxon>
        <taxon>Liliopsida</taxon>
        <taxon>Poales</taxon>
        <taxon>Poaceae</taxon>
        <taxon>PACMAD clade</taxon>
        <taxon>Panicoideae</taxon>
        <taxon>Panicodae</taxon>
        <taxon>Paniceae</taxon>
        <taxon>Cenchrinae</taxon>
        <taxon>Setaria</taxon>
    </lineage>
</organism>
<keyword evidence="3" id="KW-1185">Reference proteome</keyword>
<dbReference type="EMBL" id="CM016556">
    <property type="protein sequence ID" value="TKW18554.1"/>
    <property type="molecule type" value="Genomic_DNA"/>
</dbReference>
<accession>A0A4U6UTM7</accession>
<feature type="compositionally biased region" description="Polar residues" evidence="1">
    <location>
        <begin position="70"/>
        <end position="81"/>
    </location>
</feature>
<name>A0A4U6UTM7_SETVI</name>
<feature type="region of interest" description="Disordered" evidence="1">
    <location>
        <begin position="67"/>
        <end position="151"/>
    </location>
</feature>
<dbReference type="AlphaFoldDB" id="A0A4U6UTM7"/>
<feature type="compositionally biased region" description="Low complexity" evidence="1">
    <location>
        <begin position="136"/>
        <end position="145"/>
    </location>
</feature>
<evidence type="ECO:0000313" key="3">
    <source>
        <dbReference type="Proteomes" id="UP000298652"/>
    </source>
</evidence>
<gene>
    <name evidence="2" type="ORF">SEVIR_5G438800v2</name>
</gene>
<sequence>MLVLELGMGIGIGSSKCQLFGCPQIQNWKSNSIPPGIHPTLTSSPSIPTQTARYSLKSVFPPPLCLPRTTAPSLHPSSSGNAPPSWRAAPASPPSTGGPPRLPSLCRRTGAGGGEGRAAPPSPVPPSWRAVPTSPPSTGGLPTCRSGRRRRLSPSPGLLQCCGSRRGAATLLFMGRTTLCAVTAARGCRSSGRRPWWKNPNKYQFCFCTSK</sequence>
<dbReference type="Proteomes" id="UP000298652">
    <property type="component" value="Chromosome 5"/>
</dbReference>
<dbReference type="Gramene" id="TKW18554">
    <property type="protein sequence ID" value="TKW18554"/>
    <property type="gene ID" value="SEVIR_5G438800v2"/>
</dbReference>
<evidence type="ECO:0000313" key="2">
    <source>
        <dbReference type="EMBL" id="TKW18554.1"/>
    </source>
</evidence>